<reference evidence="1 2" key="1">
    <citation type="submission" date="2019-02" db="EMBL/GenBank/DDBJ databases">
        <title>Deep-cultivation of Planctomycetes and their phenomic and genomic characterization uncovers novel biology.</title>
        <authorList>
            <person name="Wiegand S."/>
            <person name="Jogler M."/>
            <person name="Boedeker C."/>
            <person name="Pinto D."/>
            <person name="Vollmers J."/>
            <person name="Rivas-Marin E."/>
            <person name="Kohn T."/>
            <person name="Peeters S.H."/>
            <person name="Heuer A."/>
            <person name="Rast P."/>
            <person name="Oberbeckmann S."/>
            <person name="Bunk B."/>
            <person name="Jeske O."/>
            <person name="Meyerdierks A."/>
            <person name="Storesund J.E."/>
            <person name="Kallscheuer N."/>
            <person name="Luecker S."/>
            <person name="Lage O.M."/>
            <person name="Pohl T."/>
            <person name="Merkel B.J."/>
            <person name="Hornburger P."/>
            <person name="Mueller R.-W."/>
            <person name="Bruemmer F."/>
            <person name="Labrenz M."/>
            <person name="Spormann A.M."/>
            <person name="Op Den Camp H."/>
            <person name="Overmann J."/>
            <person name="Amann R."/>
            <person name="Jetten M.S.M."/>
            <person name="Mascher T."/>
            <person name="Medema M.H."/>
            <person name="Devos D.P."/>
            <person name="Kaster A.-K."/>
            <person name="Ovreas L."/>
            <person name="Rohde M."/>
            <person name="Galperin M.Y."/>
            <person name="Jogler C."/>
        </authorList>
    </citation>
    <scope>NUCLEOTIDE SEQUENCE [LARGE SCALE GENOMIC DNA]</scope>
    <source>
        <strain evidence="1 2">Poly41</strain>
    </source>
</reference>
<proteinExistence type="predicted"/>
<accession>A0A5C6DGR9</accession>
<protein>
    <submittedName>
        <fullName evidence="1">Uncharacterized protein</fullName>
    </submittedName>
</protein>
<keyword evidence="2" id="KW-1185">Reference proteome</keyword>
<organism evidence="1 2">
    <name type="scientific">Novipirellula artificiosorum</name>
    <dbReference type="NCBI Taxonomy" id="2528016"/>
    <lineage>
        <taxon>Bacteria</taxon>
        <taxon>Pseudomonadati</taxon>
        <taxon>Planctomycetota</taxon>
        <taxon>Planctomycetia</taxon>
        <taxon>Pirellulales</taxon>
        <taxon>Pirellulaceae</taxon>
        <taxon>Novipirellula</taxon>
    </lineage>
</organism>
<dbReference type="AlphaFoldDB" id="A0A5C6DGR9"/>
<dbReference type="Proteomes" id="UP000319143">
    <property type="component" value="Unassembled WGS sequence"/>
</dbReference>
<sequence>MGVTSCGEQSFFTADGKSAIYLNLTGDDRMSFYYATETEEVN</sequence>
<evidence type="ECO:0000313" key="1">
    <source>
        <dbReference type="EMBL" id="TWU36020.1"/>
    </source>
</evidence>
<dbReference type="EMBL" id="SJPV01000006">
    <property type="protein sequence ID" value="TWU36020.1"/>
    <property type="molecule type" value="Genomic_DNA"/>
</dbReference>
<evidence type="ECO:0000313" key="2">
    <source>
        <dbReference type="Proteomes" id="UP000319143"/>
    </source>
</evidence>
<comment type="caution">
    <text evidence="1">The sequence shown here is derived from an EMBL/GenBank/DDBJ whole genome shotgun (WGS) entry which is preliminary data.</text>
</comment>
<name>A0A5C6DGR9_9BACT</name>
<gene>
    <name evidence="1" type="ORF">Poly41_37730</name>
</gene>